<dbReference type="RefSeq" id="WP_207005803.1">
    <property type="nucleotide sequence ID" value="NZ_CP022295.1"/>
</dbReference>
<evidence type="ECO:0000256" key="4">
    <source>
        <dbReference type="ARBA" id="ARBA00022475"/>
    </source>
</evidence>
<dbReference type="Pfam" id="PF01925">
    <property type="entry name" value="TauE"/>
    <property type="match status" value="1"/>
</dbReference>
<keyword evidence="7 8" id="KW-0472">Membrane</keyword>
<comment type="similarity">
    <text evidence="2 8">Belongs to the 4-toluene sulfonate uptake permease (TSUP) (TC 2.A.102) family.</text>
</comment>
<feature type="transmembrane region" description="Helical" evidence="8">
    <location>
        <begin position="190"/>
        <end position="213"/>
    </location>
</feature>
<feature type="transmembrane region" description="Helical" evidence="8">
    <location>
        <begin position="247"/>
        <end position="266"/>
    </location>
</feature>
<feature type="transmembrane region" description="Helical" evidence="8">
    <location>
        <begin position="220"/>
        <end position="241"/>
    </location>
</feature>
<keyword evidence="3" id="KW-0813">Transport</keyword>
<dbReference type="Proteomes" id="UP000662818">
    <property type="component" value="Chromosome"/>
</dbReference>
<keyword evidence="10" id="KW-1185">Reference proteome</keyword>
<evidence type="ECO:0000256" key="2">
    <source>
        <dbReference type="ARBA" id="ARBA00009142"/>
    </source>
</evidence>
<keyword evidence="5 8" id="KW-0812">Transmembrane</keyword>
<name>A0ABX7PKL8_9ACTN</name>
<dbReference type="EMBL" id="CP022295">
    <property type="protein sequence ID" value="QSR26519.1"/>
    <property type="molecule type" value="Genomic_DNA"/>
</dbReference>
<dbReference type="PANTHER" id="PTHR30269:SF0">
    <property type="entry name" value="MEMBRANE TRANSPORTER PROTEIN YFCA-RELATED"/>
    <property type="match status" value="1"/>
</dbReference>
<evidence type="ECO:0000256" key="3">
    <source>
        <dbReference type="ARBA" id="ARBA00022448"/>
    </source>
</evidence>
<evidence type="ECO:0000256" key="5">
    <source>
        <dbReference type="ARBA" id="ARBA00022692"/>
    </source>
</evidence>
<feature type="transmembrane region" description="Helical" evidence="8">
    <location>
        <begin position="75"/>
        <end position="96"/>
    </location>
</feature>
<evidence type="ECO:0000313" key="10">
    <source>
        <dbReference type="Proteomes" id="UP000662818"/>
    </source>
</evidence>
<dbReference type="InterPro" id="IPR002781">
    <property type="entry name" value="TM_pro_TauE-like"/>
</dbReference>
<keyword evidence="6 8" id="KW-1133">Transmembrane helix</keyword>
<gene>
    <name evidence="9" type="ORF">CFH99_12885</name>
</gene>
<feature type="transmembrane region" description="Helical" evidence="8">
    <location>
        <begin position="146"/>
        <end position="170"/>
    </location>
</feature>
<protein>
    <recommendedName>
        <fullName evidence="8">Probable membrane transporter protein</fullName>
    </recommendedName>
</protein>
<dbReference type="InterPro" id="IPR052017">
    <property type="entry name" value="TSUP"/>
</dbReference>
<reference evidence="9 10" key="1">
    <citation type="submission" date="2017-06" db="EMBL/GenBank/DDBJ databases">
        <title>Complete Genome Sequence of the Soil Carbazole-Degrading Bacterium Nocardioides aromaticivorans IC177.</title>
        <authorList>
            <person name="Vejarano F."/>
            <person name="Suzuki-Minakuchi C."/>
            <person name="Ohtsubo Y."/>
            <person name="Tsuda M."/>
            <person name="Okada K."/>
            <person name="Nojiri H."/>
        </authorList>
    </citation>
    <scope>NUCLEOTIDE SEQUENCE [LARGE SCALE GENOMIC DNA]</scope>
    <source>
        <strain evidence="9 10">IC177</strain>
    </source>
</reference>
<feature type="transmembrane region" description="Helical" evidence="8">
    <location>
        <begin position="45"/>
        <end position="63"/>
    </location>
</feature>
<evidence type="ECO:0000256" key="1">
    <source>
        <dbReference type="ARBA" id="ARBA00004651"/>
    </source>
</evidence>
<evidence type="ECO:0000256" key="8">
    <source>
        <dbReference type="RuleBase" id="RU363041"/>
    </source>
</evidence>
<evidence type="ECO:0000313" key="9">
    <source>
        <dbReference type="EMBL" id="QSR26519.1"/>
    </source>
</evidence>
<sequence>MTILEIAAVLLAGVGAGTINAVVGSGTLITFPTLLALGVPPVTANMSNSLGLVPGSVAGAVGYRRELEGQRTRIVRLLVFSTTGGVLGAVLLLVLPPGAFEAVVPVLILLGVTLVVVQPRLSRYVAARAERRTSDATRESPTGPPWVLAAAFLTGVYGGYFGAAQGVILMGVLGIGVNEGLQRLNGVKNVLVAVVNGVAGLIFVVVAELGLLGSDAEVDWLVVAVIAVGAVIGGFLGAAVGRKLPPTVLRGAIVVVGLVAVTVMLAT</sequence>
<keyword evidence="4 8" id="KW-1003">Cell membrane</keyword>
<organism evidence="9 10">
    <name type="scientific">Nocardioides aromaticivorans</name>
    <dbReference type="NCBI Taxonomy" id="200618"/>
    <lineage>
        <taxon>Bacteria</taxon>
        <taxon>Bacillati</taxon>
        <taxon>Actinomycetota</taxon>
        <taxon>Actinomycetes</taxon>
        <taxon>Propionibacteriales</taxon>
        <taxon>Nocardioidaceae</taxon>
        <taxon>Nocardioides</taxon>
    </lineage>
</organism>
<evidence type="ECO:0000256" key="7">
    <source>
        <dbReference type="ARBA" id="ARBA00023136"/>
    </source>
</evidence>
<proteinExistence type="inferred from homology"/>
<dbReference type="PANTHER" id="PTHR30269">
    <property type="entry name" value="TRANSMEMBRANE PROTEIN YFCA"/>
    <property type="match status" value="1"/>
</dbReference>
<comment type="subcellular location">
    <subcellularLocation>
        <location evidence="1 8">Cell membrane</location>
        <topology evidence="1 8">Multi-pass membrane protein</topology>
    </subcellularLocation>
</comment>
<evidence type="ECO:0000256" key="6">
    <source>
        <dbReference type="ARBA" id="ARBA00022989"/>
    </source>
</evidence>
<accession>A0ABX7PKL8</accession>